<dbReference type="Proteomes" id="UP001055115">
    <property type="component" value="Unassembled WGS sequence"/>
</dbReference>
<evidence type="ECO:0000313" key="1">
    <source>
        <dbReference type="EMBL" id="GKT41356.1"/>
    </source>
</evidence>
<sequence length="69" mass="7991">MPKTLPPPRLLSQSDNGCLERATNVEGKQPYTVIVRFEFSDGNMWMPVTLFLYRAPRDDQRHANCVLLR</sequence>
<dbReference type="GeneID" id="73322339"/>
<comment type="caution">
    <text evidence="1">The sequence shown here is derived from an EMBL/GenBank/DDBJ whole genome shotgun (WGS) entry which is preliminary data.</text>
</comment>
<organism evidence="1 2">
    <name type="scientific">Colletotrichum spaethianum</name>
    <dbReference type="NCBI Taxonomy" id="700344"/>
    <lineage>
        <taxon>Eukaryota</taxon>
        <taxon>Fungi</taxon>
        <taxon>Dikarya</taxon>
        <taxon>Ascomycota</taxon>
        <taxon>Pezizomycotina</taxon>
        <taxon>Sordariomycetes</taxon>
        <taxon>Hypocreomycetidae</taxon>
        <taxon>Glomerellales</taxon>
        <taxon>Glomerellaceae</taxon>
        <taxon>Colletotrichum</taxon>
        <taxon>Colletotrichum spaethianum species complex</taxon>
    </lineage>
</organism>
<keyword evidence="2" id="KW-1185">Reference proteome</keyword>
<proteinExistence type="predicted"/>
<dbReference type="AlphaFoldDB" id="A0AA37L412"/>
<dbReference type="EMBL" id="BQXU01000003">
    <property type="protein sequence ID" value="GKT41356.1"/>
    <property type="molecule type" value="Genomic_DNA"/>
</dbReference>
<dbReference type="RefSeq" id="XP_049123706.1">
    <property type="nucleotide sequence ID" value="XM_049267749.1"/>
</dbReference>
<name>A0AA37L412_9PEZI</name>
<reference evidence="1 2" key="1">
    <citation type="submission" date="2022-03" db="EMBL/GenBank/DDBJ databases">
        <title>Genome data of Colletotrichum spp.</title>
        <authorList>
            <person name="Utami Y.D."/>
            <person name="Hiruma K."/>
        </authorList>
    </citation>
    <scope>NUCLEOTIDE SEQUENCE [LARGE SCALE GENOMIC DNA]</scope>
    <source>
        <strain evidence="1 2">MAFF 239500</strain>
    </source>
</reference>
<accession>A0AA37L412</accession>
<protein>
    <submittedName>
        <fullName evidence="1">Uncharacterized protein</fullName>
    </submittedName>
</protein>
<gene>
    <name evidence="1" type="ORF">ColSpa_01537</name>
</gene>
<evidence type="ECO:0000313" key="2">
    <source>
        <dbReference type="Proteomes" id="UP001055115"/>
    </source>
</evidence>